<evidence type="ECO:0000313" key="2">
    <source>
        <dbReference type="Proteomes" id="UP000675880"/>
    </source>
</evidence>
<gene>
    <name evidence="1" type="ORF">NSPZN2_50274</name>
</gene>
<dbReference type="EMBL" id="CAJNBJ010000018">
    <property type="protein sequence ID" value="CAE6789476.1"/>
    <property type="molecule type" value="Genomic_DNA"/>
</dbReference>
<comment type="caution">
    <text evidence="1">The sequence shown here is derived from an EMBL/GenBank/DDBJ whole genome shotgun (WGS) entry which is preliminary data.</text>
</comment>
<dbReference type="Proteomes" id="UP000675880">
    <property type="component" value="Unassembled WGS sequence"/>
</dbReference>
<organism evidence="1 2">
    <name type="scientific">Nitrospira defluvii</name>
    <dbReference type="NCBI Taxonomy" id="330214"/>
    <lineage>
        <taxon>Bacteria</taxon>
        <taxon>Pseudomonadati</taxon>
        <taxon>Nitrospirota</taxon>
        <taxon>Nitrospiria</taxon>
        <taxon>Nitrospirales</taxon>
        <taxon>Nitrospiraceae</taxon>
        <taxon>Nitrospira</taxon>
    </lineage>
</organism>
<name>A0ABM8S5C2_9BACT</name>
<sequence>MLNQSFLMWAAWQERRKTADLLTDRGTLR</sequence>
<accession>A0ABM8S5C2</accession>
<protein>
    <submittedName>
        <fullName evidence="1">Uncharacterized protein</fullName>
    </submittedName>
</protein>
<keyword evidence="2" id="KW-1185">Reference proteome</keyword>
<proteinExistence type="predicted"/>
<evidence type="ECO:0000313" key="1">
    <source>
        <dbReference type="EMBL" id="CAE6789476.1"/>
    </source>
</evidence>
<reference evidence="1 2" key="1">
    <citation type="submission" date="2021-02" db="EMBL/GenBank/DDBJ databases">
        <authorList>
            <person name="Han P."/>
        </authorList>
    </citation>
    <scope>NUCLEOTIDE SEQUENCE [LARGE SCALE GENOMIC DNA]</scope>
    <source>
        <strain evidence="1">Candidatus Nitrospira sp. ZN2</strain>
    </source>
</reference>